<dbReference type="RefSeq" id="WP_190239531.1">
    <property type="nucleotide sequence ID" value="NZ_QFGA01000001.1"/>
</dbReference>
<name>A0A4Y7RFZ8_9FIRM</name>
<evidence type="ECO:0000256" key="1">
    <source>
        <dbReference type="SAM" id="Phobius"/>
    </source>
</evidence>
<evidence type="ECO:0000313" key="2">
    <source>
        <dbReference type="EMBL" id="TEB07701.1"/>
    </source>
</evidence>
<dbReference type="EMBL" id="QFGA01000001">
    <property type="protein sequence ID" value="TEB07701.1"/>
    <property type="molecule type" value="Genomic_DNA"/>
</dbReference>
<sequence>MQDLFTYATLGTLAGAVAATVLVVDSIKELGFLKRFSTRCLVVAVAEGIVFLADIAAGSFTIKNVPLCILNGLLVAASAMGSWQVIHDRLLGGSEKAKGG</sequence>
<reference evidence="2 3" key="1">
    <citation type="journal article" date="2018" name="Environ. Microbiol.">
        <title>Novel energy conservation strategies and behaviour of Pelotomaculum schinkii driving syntrophic propionate catabolism.</title>
        <authorList>
            <person name="Hidalgo-Ahumada C.A.P."/>
            <person name="Nobu M.K."/>
            <person name="Narihiro T."/>
            <person name="Tamaki H."/>
            <person name="Liu W.T."/>
            <person name="Kamagata Y."/>
            <person name="Stams A.J.M."/>
            <person name="Imachi H."/>
            <person name="Sousa D.Z."/>
        </authorList>
    </citation>
    <scope>NUCLEOTIDE SEQUENCE [LARGE SCALE GENOMIC DNA]</scope>
    <source>
        <strain evidence="2 3">HH</strain>
    </source>
</reference>
<organism evidence="2 3">
    <name type="scientific">Pelotomaculum schinkii</name>
    <dbReference type="NCBI Taxonomy" id="78350"/>
    <lineage>
        <taxon>Bacteria</taxon>
        <taxon>Bacillati</taxon>
        <taxon>Bacillota</taxon>
        <taxon>Clostridia</taxon>
        <taxon>Eubacteriales</taxon>
        <taxon>Desulfotomaculaceae</taxon>
        <taxon>Pelotomaculum</taxon>
    </lineage>
</organism>
<accession>A0A4Y7RFZ8</accession>
<protein>
    <submittedName>
        <fullName evidence="2">Uncharacterized protein</fullName>
    </submittedName>
</protein>
<keyword evidence="1" id="KW-1133">Transmembrane helix</keyword>
<evidence type="ECO:0000313" key="3">
    <source>
        <dbReference type="Proteomes" id="UP000298324"/>
    </source>
</evidence>
<keyword evidence="3" id="KW-1185">Reference proteome</keyword>
<keyword evidence="1" id="KW-0812">Transmembrane</keyword>
<comment type="caution">
    <text evidence="2">The sequence shown here is derived from an EMBL/GenBank/DDBJ whole genome shotgun (WGS) entry which is preliminary data.</text>
</comment>
<feature type="transmembrane region" description="Helical" evidence="1">
    <location>
        <begin position="36"/>
        <end position="58"/>
    </location>
</feature>
<dbReference type="Proteomes" id="UP000298324">
    <property type="component" value="Unassembled WGS sequence"/>
</dbReference>
<dbReference type="AlphaFoldDB" id="A0A4Y7RFZ8"/>
<proteinExistence type="predicted"/>
<feature type="transmembrane region" description="Helical" evidence="1">
    <location>
        <begin position="6"/>
        <end position="24"/>
    </location>
</feature>
<gene>
    <name evidence="2" type="ORF">Psch_01256</name>
</gene>
<keyword evidence="1" id="KW-0472">Membrane</keyword>